<dbReference type="STRING" id="1423758.FC41_GL000024"/>
<dbReference type="InterPro" id="IPR058346">
    <property type="entry name" value="DUF8033"/>
</dbReference>
<dbReference type="PATRIC" id="fig|1423758.3.peg.26"/>
<reference evidence="2 3" key="1">
    <citation type="submission" date="2012-06" db="EMBL/GenBank/DDBJ databases">
        <title>Draft Genome Sequence of Lactobacillus hominis Strain CRBIP 24.179T, isolated from human intestine.</title>
        <authorList>
            <person name="Cousin S."/>
            <person name="Ma L."/>
            <person name="Bizet C."/>
            <person name="Loux V."/>
            <person name="Bouchier C."/>
            <person name="Clermont D."/>
            <person name="Creno S."/>
        </authorList>
    </citation>
    <scope>NUCLEOTIDE SEQUENCE [LARGE SCALE GENOMIC DNA]</scope>
    <source>
        <strain evidence="3">CRBIP 24.179T</strain>
    </source>
</reference>
<dbReference type="EMBL" id="CAKE01000004">
    <property type="protein sequence ID" value="CCI81618.1"/>
    <property type="molecule type" value="Genomic_DNA"/>
</dbReference>
<evidence type="ECO:0000313" key="2">
    <source>
        <dbReference type="EMBL" id="CCI81618.1"/>
    </source>
</evidence>
<evidence type="ECO:0000259" key="1">
    <source>
        <dbReference type="Pfam" id="PF26096"/>
    </source>
</evidence>
<dbReference type="AlphaFoldDB" id="I7IVK8"/>
<dbReference type="Proteomes" id="UP000009320">
    <property type="component" value="Unassembled WGS sequence"/>
</dbReference>
<dbReference type="GeneID" id="82846863"/>
<protein>
    <recommendedName>
        <fullName evidence="1">DUF8033 domain-containing protein</fullName>
    </recommendedName>
</protein>
<organism evidence="2 3">
    <name type="scientific">Lactobacillus hominis DSM 23910 = CRBIP 24.179</name>
    <dbReference type="NCBI Taxonomy" id="1423758"/>
    <lineage>
        <taxon>Bacteria</taxon>
        <taxon>Bacillati</taxon>
        <taxon>Bacillota</taxon>
        <taxon>Bacilli</taxon>
        <taxon>Lactobacillales</taxon>
        <taxon>Lactobacillaceae</taxon>
        <taxon>Lactobacillus</taxon>
    </lineage>
</organism>
<dbReference type="RefSeq" id="WP_008470439.1">
    <property type="nucleotide sequence ID" value="NZ_AYZP01000001.1"/>
</dbReference>
<sequence length="114" mass="13717">MEKISVHMDLDKSKLEKKFEFAKYDDMEDLNHCDRHSFYGKAYKTVTKRYEALYSYDTLICVYDKLKNILHVSKYYWNYSATTRRHQIGFLDDVFGDPISGDIYQRLSLEGKYR</sequence>
<evidence type="ECO:0000313" key="3">
    <source>
        <dbReference type="Proteomes" id="UP000009320"/>
    </source>
</evidence>
<dbReference type="Pfam" id="PF26096">
    <property type="entry name" value="DUF8033"/>
    <property type="match status" value="1"/>
</dbReference>
<accession>I7IVK8</accession>
<feature type="domain" description="DUF8033" evidence="1">
    <location>
        <begin position="34"/>
        <end position="92"/>
    </location>
</feature>
<proteinExistence type="predicted"/>
<keyword evidence="3" id="KW-1185">Reference proteome</keyword>
<comment type="caution">
    <text evidence="2">The sequence shown here is derived from an EMBL/GenBank/DDBJ whole genome shotgun (WGS) entry which is preliminary data.</text>
</comment>
<name>I7IVK8_9LACO</name>
<gene>
    <name evidence="2" type="ORF">BN55_09430</name>
</gene>